<dbReference type="GO" id="GO:0006508">
    <property type="term" value="P:proteolysis"/>
    <property type="evidence" value="ECO:0007669"/>
    <property type="project" value="InterPro"/>
</dbReference>
<dbReference type="PRINTS" id="PR00722">
    <property type="entry name" value="CHYMOTRYPSIN"/>
</dbReference>
<dbReference type="EMBL" id="HACG01030944">
    <property type="protein sequence ID" value="CEK77809.1"/>
    <property type="molecule type" value="Transcribed_RNA"/>
</dbReference>
<feature type="chain" id="PRO_5002111538" description="Peptidase S1 domain-containing protein" evidence="2">
    <location>
        <begin position="22"/>
        <end position="383"/>
    </location>
</feature>
<gene>
    <name evidence="4" type="primary">ORF106751</name>
</gene>
<proteinExistence type="predicted"/>
<dbReference type="AlphaFoldDB" id="A0A0B7A9Y2"/>
<dbReference type="InterPro" id="IPR043504">
    <property type="entry name" value="Peptidase_S1_PA_chymotrypsin"/>
</dbReference>
<protein>
    <recommendedName>
        <fullName evidence="3">Peptidase S1 domain-containing protein</fullName>
    </recommendedName>
</protein>
<dbReference type="GO" id="GO:0004252">
    <property type="term" value="F:serine-type endopeptidase activity"/>
    <property type="evidence" value="ECO:0007669"/>
    <property type="project" value="InterPro"/>
</dbReference>
<evidence type="ECO:0000256" key="1">
    <source>
        <dbReference type="ARBA" id="ARBA00023157"/>
    </source>
</evidence>
<name>A0A0B7A9Y2_9EUPU</name>
<reference evidence="4" key="1">
    <citation type="submission" date="2014-12" db="EMBL/GenBank/DDBJ databases">
        <title>Insight into the proteome of Arion vulgaris.</title>
        <authorList>
            <person name="Aradska J."/>
            <person name="Bulat T."/>
            <person name="Smidak R."/>
            <person name="Sarate P."/>
            <person name="Gangsoo J."/>
            <person name="Sialana F."/>
            <person name="Bilban M."/>
            <person name="Lubec G."/>
        </authorList>
    </citation>
    <scope>NUCLEOTIDE SEQUENCE</scope>
    <source>
        <tissue evidence="4">Skin</tissue>
    </source>
</reference>
<evidence type="ECO:0000313" key="4">
    <source>
        <dbReference type="EMBL" id="CEK77809.1"/>
    </source>
</evidence>
<dbReference type="InterPro" id="IPR001314">
    <property type="entry name" value="Peptidase_S1A"/>
</dbReference>
<evidence type="ECO:0000256" key="2">
    <source>
        <dbReference type="SAM" id="SignalP"/>
    </source>
</evidence>
<dbReference type="PANTHER" id="PTHR24252:SF7">
    <property type="entry name" value="HYALIN"/>
    <property type="match status" value="1"/>
</dbReference>
<organism evidence="4">
    <name type="scientific">Arion vulgaris</name>
    <dbReference type="NCBI Taxonomy" id="1028688"/>
    <lineage>
        <taxon>Eukaryota</taxon>
        <taxon>Metazoa</taxon>
        <taxon>Spiralia</taxon>
        <taxon>Lophotrochozoa</taxon>
        <taxon>Mollusca</taxon>
        <taxon>Gastropoda</taxon>
        <taxon>Heterobranchia</taxon>
        <taxon>Euthyneura</taxon>
        <taxon>Panpulmonata</taxon>
        <taxon>Eupulmonata</taxon>
        <taxon>Stylommatophora</taxon>
        <taxon>Helicina</taxon>
        <taxon>Arionoidea</taxon>
        <taxon>Arionidae</taxon>
        <taxon>Arion</taxon>
    </lineage>
</organism>
<dbReference type="Gene3D" id="2.40.10.10">
    <property type="entry name" value="Trypsin-like serine proteases"/>
    <property type="match status" value="1"/>
</dbReference>
<dbReference type="Pfam" id="PF00089">
    <property type="entry name" value="Trypsin"/>
    <property type="match status" value="1"/>
</dbReference>
<dbReference type="SMART" id="SM00020">
    <property type="entry name" value="Tryp_SPc"/>
    <property type="match status" value="1"/>
</dbReference>
<dbReference type="InterPro" id="IPR001254">
    <property type="entry name" value="Trypsin_dom"/>
</dbReference>
<keyword evidence="1" id="KW-1015">Disulfide bond</keyword>
<dbReference type="InterPro" id="IPR009003">
    <property type="entry name" value="Peptidase_S1_PA"/>
</dbReference>
<accession>A0A0B7A9Y2</accession>
<dbReference type="PANTHER" id="PTHR24252">
    <property type="entry name" value="ACROSIN-RELATED"/>
    <property type="match status" value="1"/>
</dbReference>
<sequence>MYIVTTVTWVVISCLSSHVLSQTPLCDSRLRYGGVCVETSTACPSGTFSYVHFSNYIGCFGVNQKCCANNPQGAVKYPDGIVVTPPPTCGVGSMDPSSRILDGTLTGPCDWPFSVSLRSRLVPTNDLTYQGTTHVCAGTLISPTWVLTNSACVLSAGISAADAPGNAIVVAADYNITGIDIDPLTGRQQEQVINIKSAHLHPDYRFTTQFDLVPFEDTQAINSNAVALIKLAEPITGRCSGIACLPTEAEAANNCAAYDECVITGWGFVSESFETGVKDELMLGRVRLISAAACDFLTARLNLNSSRPIGTICQSPRETNTDSCLGDEGGAVLCSNGFNWVVRAILPFNMCLNGRYNLYVTSASNYLNWIQTTMAQVDAATTG</sequence>
<keyword evidence="2" id="KW-0732">Signal</keyword>
<feature type="domain" description="Peptidase S1" evidence="3">
    <location>
        <begin position="100"/>
        <end position="375"/>
    </location>
</feature>
<dbReference type="SUPFAM" id="SSF50494">
    <property type="entry name" value="Trypsin-like serine proteases"/>
    <property type="match status" value="1"/>
</dbReference>
<feature type="signal peptide" evidence="2">
    <location>
        <begin position="1"/>
        <end position="21"/>
    </location>
</feature>
<evidence type="ECO:0000259" key="3">
    <source>
        <dbReference type="PROSITE" id="PS50240"/>
    </source>
</evidence>
<dbReference type="PROSITE" id="PS50240">
    <property type="entry name" value="TRYPSIN_DOM"/>
    <property type="match status" value="1"/>
</dbReference>